<dbReference type="EMBL" id="BSUM01000001">
    <property type="protein sequence ID" value="GMA31706.1"/>
    <property type="molecule type" value="Genomic_DNA"/>
</dbReference>
<dbReference type="Gene3D" id="1.10.579.10">
    <property type="entry name" value="DNA Cyclobutane Dipyrimidine Photolyase, subunit A, domain 3"/>
    <property type="match status" value="1"/>
</dbReference>
<dbReference type="FunFam" id="1.10.579.10:FF:000003">
    <property type="entry name" value="Deoxyribodipyrimidine photo-lyase"/>
    <property type="match status" value="1"/>
</dbReference>
<feature type="region of interest" description="Disordered" evidence="11">
    <location>
        <begin position="1"/>
        <end position="24"/>
    </location>
</feature>
<evidence type="ECO:0000313" key="14">
    <source>
        <dbReference type="Proteomes" id="UP001157161"/>
    </source>
</evidence>
<gene>
    <name evidence="13" type="ORF">GCM10025875_16980</name>
</gene>
<dbReference type="SUPFAM" id="SSF48173">
    <property type="entry name" value="Cryptochrome/photolyase FAD-binding domain"/>
    <property type="match status" value="1"/>
</dbReference>
<proteinExistence type="inferred from homology"/>
<feature type="site" description="Electron transfer via tryptophanyl radical" evidence="9">
    <location>
        <position position="170"/>
    </location>
</feature>
<dbReference type="EC" id="4.1.99.3" evidence="2"/>
<evidence type="ECO:0000256" key="8">
    <source>
        <dbReference type="PIRSR" id="PIRSR602081-1"/>
    </source>
</evidence>
<comment type="cofactor">
    <cofactor evidence="8">
        <name>FAD</name>
        <dbReference type="ChEBI" id="CHEBI:57692"/>
    </cofactor>
    <text evidence="8">Binds 1 FAD per subunit.</text>
</comment>
<accession>A0AA38CR56</accession>
<evidence type="ECO:0000259" key="12">
    <source>
        <dbReference type="Pfam" id="PF03441"/>
    </source>
</evidence>
<evidence type="ECO:0000256" key="7">
    <source>
        <dbReference type="ARBA" id="ARBA00033999"/>
    </source>
</evidence>
<dbReference type="PANTHER" id="PTHR11455:SF9">
    <property type="entry name" value="CRYPTOCHROME CIRCADIAN CLOCK 5 ISOFORM X1"/>
    <property type="match status" value="1"/>
</dbReference>
<feature type="binding site" evidence="8">
    <location>
        <begin position="48"/>
        <end position="52"/>
    </location>
    <ligand>
        <name>FAD</name>
        <dbReference type="ChEBI" id="CHEBI:57692"/>
    </ligand>
</feature>
<dbReference type="GO" id="GO:0000719">
    <property type="term" value="P:photoreactive repair"/>
    <property type="evidence" value="ECO:0007669"/>
    <property type="project" value="UniProtKB-ARBA"/>
</dbReference>
<feature type="binding site" evidence="8">
    <location>
        <position position="80"/>
    </location>
    <ligand>
        <name>FAD</name>
        <dbReference type="ChEBI" id="CHEBI:57692"/>
    </ligand>
</feature>
<evidence type="ECO:0000256" key="11">
    <source>
        <dbReference type="SAM" id="MobiDB-lite"/>
    </source>
</evidence>
<dbReference type="GO" id="GO:0003677">
    <property type="term" value="F:DNA binding"/>
    <property type="evidence" value="ECO:0007669"/>
    <property type="project" value="TreeGrafter"/>
</dbReference>
<organism evidence="13 14">
    <name type="scientific">Litorihabitans aurantiacus</name>
    <dbReference type="NCBI Taxonomy" id="1930061"/>
    <lineage>
        <taxon>Bacteria</taxon>
        <taxon>Bacillati</taxon>
        <taxon>Actinomycetota</taxon>
        <taxon>Actinomycetes</taxon>
        <taxon>Micrococcales</taxon>
        <taxon>Beutenbergiaceae</taxon>
        <taxon>Litorihabitans</taxon>
    </lineage>
</organism>
<keyword evidence="4 8" id="KW-0285">Flavoprotein</keyword>
<dbReference type="InterPro" id="IPR002081">
    <property type="entry name" value="Cryptochrome/DNA_photolyase_1"/>
</dbReference>
<evidence type="ECO:0000256" key="10">
    <source>
        <dbReference type="RuleBase" id="RU004182"/>
    </source>
</evidence>
<dbReference type="PRINTS" id="PR00147">
    <property type="entry name" value="DNAPHOTLYASE"/>
</dbReference>
<evidence type="ECO:0000256" key="3">
    <source>
        <dbReference type="ARBA" id="ARBA00014046"/>
    </source>
</evidence>
<dbReference type="RefSeq" id="WP_284250488.1">
    <property type="nucleotide sequence ID" value="NZ_BSUM01000001.1"/>
</dbReference>
<feature type="site" description="Electron transfer via tryptophanyl radical" evidence="9">
    <location>
        <position position="114"/>
    </location>
</feature>
<dbReference type="InterPro" id="IPR005101">
    <property type="entry name" value="Cryptochr/Photolyase_FAD-bd"/>
</dbReference>
<dbReference type="PROSITE" id="PS00691">
    <property type="entry name" value="DNA_PHOTOLYASES_1_2"/>
    <property type="match status" value="1"/>
</dbReference>
<comment type="cofactor">
    <cofactor evidence="1">
        <name>(6R)-5,10-methylene-5,6,7,8-tetrahydrofolate</name>
        <dbReference type="ChEBI" id="CHEBI:15636"/>
    </cofactor>
</comment>
<keyword evidence="14" id="KW-1185">Reference proteome</keyword>
<dbReference type="Gene3D" id="1.25.40.80">
    <property type="match status" value="1"/>
</dbReference>
<dbReference type="GO" id="GO:0003904">
    <property type="term" value="F:deoxyribodipyrimidine photo-lyase activity"/>
    <property type="evidence" value="ECO:0007669"/>
    <property type="project" value="UniProtKB-EC"/>
</dbReference>
<evidence type="ECO:0000313" key="13">
    <source>
        <dbReference type="EMBL" id="GMA31706.1"/>
    </source>
</evidence>
<dbReference type="InterPro" id="IPR018394">
    <property type="entry name" value="DNA_photolyase_1_CS_C"/>
</dbReference>
<dbReference type="Proteomes" id="UP001157161">
    <property type="component" value="Unassembled WGS sequence"/>
</dbReference>
<dbReference type="GO" id="GO:0071949">
    <property type="term" value="F:FAD binding"/>
    <property type="evidence" value="ECO:0007669"/>
    <property type="project" value="TreeGrafter"/>
</dbReference>
<keyword evidence="5 8" id="KW-0274">FAD</keyword>
<evidence type="ECO:0000256" key="6">
    <source>
        <dbReference type="ARBA" id="ARBA00022991"/>
    </source>
</evidence>
<reference evidence="13" key="2">
    <citation type="submission" date="2023-02" db="EMBL/GenBank/DDBJ databases">
        <authorList>
            <person name="Sun Q."/>
            <person name="Mori K."/>
        </authorList>
    </citation>
    <scope>NUCLEOTIDE SEQUENCE</scope>
    <source>
        <strain evidence="13">NBRC 112290</strain>
    </source>
</reference>
<reference evidence="13" key="1">
    <citation type="journal article" date="2014" name="Int. J. Syst. Evol. Microbiol.">
        <title>Complete genome sequence of Corynebacterium casei LMG S-19264T (=DSM 44701T), isolated from a smear-ripened cheese.</title>
        <authorList>
            <consortium name="US DOE Joint Genome Institute (JGI-PGF)"/>
            <person name="Walter F."/>
            <person name="Albersmeier A."/>
            <person name="Kalinowski J."/>
            <person name="Ruckert C."/>
        </authorList>
    </citation>
    <scope>NUCLEOTIDE SEQUENCE</scope>
    <source>
        <strain evidence="13">NBRC 112290</strain>
    </source>
</reference>
<evidence type="ECO:0000256" key="5">
    <source>
        <dbReference type="ARBA" id="ARBA00022827"/>
    </source>
</evidence>
<name>A0AA38CR56_9MICO</name>
<protein>
    <recommendedName>
        <fullName evidence="3">Deoxyribodipyrimidine photo-lyase</fullName>
        <ecNumber evidence="2">4.1.99.3</ecNumber>
    </recommendedName>
</protein>
<dbReference type="InterPro" id="IPR036134">
    <property type="entry name" value="Crypto/Photolyase_FAD-like_sf"/>
</dbReference>
<evidence type="ECO:0000256" key="2">
    <source>
        <dbReference type="ARBA" id="ARBA00013149"/>
    </source>
</evidence>
<dbReference type="GO" id="GO:0009416">
    <property type="term" value="P:response to light stimulus"/>
    <property type="evidence" value="ECO:0007669"/>
    <property type="project" value="TreeGrafter"/>
</dbReference>
<feature type="binding site" evidence="8">
    <location>
        <begin position="183"/>
        <end position="185"/>
    </location>
    <ligand>
        <name>FAD</name>
        <dbReference type="ChEBI" id="CHEBI:57692"/>
    </ligand>
</feature>
<comment type="similarity">
    <text evidence="10">Belongs to the DNA photolyase family.</text>
</comment>
<comment type="catalytic activity">
    <reaction evidence="7">
        <text>cyclobutadipyrimidine (in DNA) = 2 pyrimidine residues (in DNA).</text>
        <dbReference type="EC" id="4.1.99.3"/>
    </reaction>
</comment>
<feature type="binding site" evidence="8">
    <location>
        <begin position="83"/>
        <end position="90"/>
    </location>
    <ligand>
        <name>FAD</name>
        <dbReference type="ChEBI" id="CHEBI:57692"/>
    </ligand>
</feature>
<keyword evidence="6 10" id="KW-0157">Chromophore</keyword>
<evidence type="ECO:0000256" key="4">
    <source>
        <dbReference type="ARBA" id="ARBA00022630"/>
    </source>
</evidence>
<feature type="domain" description="Cryptochrome/DNA photolyase FAD-binding" evidence="12">
    <location>
        <begin position="80"/>
        <end position="272"/>
    </location>
</feature>
<dbReference type="PANTHER" id="PTHR11455">
    <property type="entry name" value="CRYPTOCHROME"/>
    <property type="match status" value="1"/>
</dbReference>
<evidence type="ECO:0000256" key="9">
    <source>
        <dbReference type="PIRSR" id="PIRSR602081-2"/>
    </source>
</evidence>
<comment type="caution">
    <text evidence="13">The sequence shown here is derived from an EMBL/GenBank/DDBJ whole genome shotgun (WGS) entry which is preliminary data.</text>
</comment>
<dbReference type="Pfam" id="PF03441">
    <property type="entry name" value="FAD_binding_7"/>
    <property type="match status" value="1"/>
</dbReference>
<dbReference type="AlphaFoldDB" id="A0AA38CR56"/>
<feature type="site" description="Electron transfer via tryptophanyl radical" evidence="9">
    <location>
        <position position="193"/>
    </location>
</feature>
<sequence length="275" mass="31381">MTRRELPDPADGHPDAGEERARERWEEFHTGALADYASERDRPDHEGTSALSASLKWGELHPRTLLADLARKRNEGAATFRGELAWREFYADVLFHDPESARESLRDVVPDDAWIAGAEESDALEAWTAGRTGYPFVDAGMRQLAETGWMHNRVRMVVASFLVKDLRVRWQAGARHFMRTLIDGDLASNQHNWQWVAGTGTDAAPFFRIFNPVTQGLKFDPHGDYVRRWVPELGEIPGKAVHEPWKLDEQPAGYPERMVDHKRAREVTLEAYGRR</sequence>
<feature type="binding site" evidence="8">
    <location>
        <position position="36"/>
    </location>
    <ligand>
        <name>FAD</name>
        <dbReference type="ChEBI" id="CHEBI:57692"/>
    </ligand>
</feature>
<evidence type="ECO:0000256" key="1">
    <source>
        <dbReference type="ARBA" id="ARBA00001932"/>
    </source>
</evidence>